<dbReference type="GO" id="GO:0004066">
    <property type="term" value="F:asparagine synthase (glutamine-hydrolyzing) activity"/>
    <property type="evidence" value="ECO:0007669"/>
    <property type="project" value="UniProtKB-EC"/>
</dbReference>
<organism evidence="5 6">
    <name type="scientific">Aquimarina algicola</name>
    <dbReference type="NCBI Taxonomy" id="2589995"/>
    <lineage>
        <taxon>Bacteria</taxon>
        <taxon>Pseudomonadati</taxon>
        <taxon>Bacteroidota</taxon>
        <taxon>Flavobacteriia</taxon>
        <taxon>Flavobacteriales</taxon>
        <taxon>Flavobacteriaceae</taxon>
        <taxon>Aquimarina</taxon>
    </lineage>
</organism>
<dbReference type="EC" id="6.3.5.4" evidence="2"/>
<proteinExistence type="predicted"/>
<evidence type="ECO:0000313" key="6">
    <source>
        <dbReference type="Proteomes" id="UP000315540"/>
    </source>
</evidence>
<evidence type="ECO:0000313" key="5">
    <source>
        <dbReference type="EMBL" id="TPN83989.1"/>
    </source>
</evidence>
<sequence>MMTHFIISKSNNTSGQYQIPLTANWVLSLQNDQYTEYIDNDIKIIIIGDYIGDKATLFSCELDDIPKLKGNFYAIIVKRNNIRVYTSFFNVMPIYYTLDKAYISSSIAYITEYSQRDFSVDKKFILESLLFNYGFFNRTFYKEIQLLPCHHFLTLDDTEVSLQSHFETTSLYTKHPTKGSKVVDHLSDLFIKTTKQYLPDTHFDIAFTSGFDGRTLVSCATHFKKDFKTFSFGKPENADVAVPRANAKELNIEYRYFDLSHEEYVKKYFHTNAKEYIHHAPGGNGFIYAHFLHSTKEIAKKADHLLSGVVGSELFRALHLTGAVTSQALADIFTSKSASELKDNITNSPTLEVIQKEEFAVELEELIEELIAYKDSLDKELTLNQQFYIFVFEEIFRKFFGQWISTQMQYIKVRTPFLDYHFIKALLQTQYAGANNDFFTENPLKRIKGQYLYTDIIKKTNKKIYHQKTGKGYRPKDVRESIYLYKIILPFVLKRFKRKVKTPNLDNLGIISGVLAHKKDHQSLLDHASYFDQDKLKKMLNTLSPYTKEKERDTLLMVLSILSGLQNKAETKSKNSYHYE</sequence>
<protein>
    <recommendedName>
        <fullName evidence="2">asparagine synthase (glutamine-hydrolyzing)</fullName>
        <ecNumber evidence="2">6.3.5.4</ecNumber>
    </recommendedName>
</protein>
<gene>
    <name evidence="5" type="ORF">FHK87_18680</name>
</gene>
<dbReference type="GO" id="GO:0006529">
    <property type="term" value="P:asparagine biosynthetic process"/>
    <property type="evidence" value="ECO:0007669"/>
    <property type="project" value="InterPro"/>
</dbReference>
<comment type="catalytic activity">
    <reaction evidence="3">
        <text>L-aspartate + L-glutamine + ATP + H2O = L-asparagine + L-glutamate + AMP + diphosphate + H(+)</text>
        <dbReference type="Rhea" id="RHEA:12228"/>
        <dbReference type="ChEBI" id="CHEBI:15377"/>
        <dbReference type="ChEBI" id="CHEBI:15378"/>
        <dbReference type="ChEBI" id="CHEBI:29985"/>
        <dbReference type="ChEBI" id="CHEBI:29991"/>
        <dbReference type="ChEBI" id="CHEBI:30616"/>
        <dbReference type="ChEBI" id="CHEBI:33019"/>
        <dbReference type="ChEBI" id="CHEBI:58048"/>
        <dbReference type="ChEBI" id="CHEBI:58359"/>
        <dbReference type="ChEBI" id="CHEBI:456215"/>
        <dbReference type="EC" id="6.3.5.4"/>
    </reaction>
</comment>
<evidence type="ECO:0000256" key="3">
    <source>
        <dbReference type="ARBA" id="ARBA00048741"/>
    </source>
</evidence>
<dbReference type="SUPFAM" id="SSF56235">
    <property type="entry name" value="N-terminal nucleophile aminohydrolases (Ntn hydrolases)"/>
    <property type="match status" value="1"/>
</dbReference>
<comment type="caution">
    <text evidence="5">The sequence shown here is derived from an EMBL/GenBank/DDBJ whole genome shotgun (WGS) entry which is preliminary data.</text>
</comment>
<keyword evidence="6" id="KW-1185">Reference proteome</keyword>
<feature type="domain" description="Asparagine synthetase" evidence="4">
    <location>
        <begin position="207"/>
        <end position="482"/>
    </location>
</feature>
<dbReference type="InterPro" id="IPR014729">
    <property type="entry name" value="Rossmann-like_a/b/a_fold"/>
</dbReference>
<evidence type="ECO:0000259" key="4">
    <source>
        <dbReference type="Pfam" id="PF00733"/>
    </source>
</evidence>
<dbReference type="EMBL" id="VFWZ01000006">
    <property type="protein sequence ID" value="TPN83989.1"/>
    <property type="molecule type" value="Genomic_DNA"/>
</dbReference>
<dbReference type="RefSeq" id="WP_140595297.1">
    <property type="nucleotide sequence ID" value="NZ_VFWZ01000006.1"/>
</dbReference>
<evidence type="ECO:0000256" key="1">
    <source>
        <dbReference type="ARBA" id="ARBA00005187"/>
    </source>
</evidence>
<name>A0A504JAS1_9FLAO</name>
<dbReference type="InterPro" id="IPR001962">
    <property type="entry name" value="Asn_synthase"/>
</dbReference>
<dbReference type="InterPro" id="IPR029055">
    <property type="entry name" value="Ntn_hydrolases_N"/>
</dbReference>
<dbReference type="PANTHER" id="PTHR43284">
    <property type="entry name" value="ASPARAGINE SYNTHETASE (GLUTAMINE-HYDROLYZING)"/>
    <property type="match status" value="1"/>
</dbReference>
<dbReference type="Pfam" id="PF00733">
    <property type="entry name" value="Asn_synthase"/>
    <property type="match status" value="1"/>
</dbReference>
<reference evidence="5 6" key="1">
    <citation type="submission" date="2019-06" db="EMBL/GenBank/DDBJ databases">
        <authorList>
            <person name="Meng X."/>
        </authorList>
    </citation>
    <scope>NUCLEOTIDE SEQUENCE [LARGE SCALE GENOMIC DNA]</scope>
    <source>
        <strain evidence="5 6">M625</strain>
    </source>
</reference>
<dbReference type="SUPFAM" id="SSF52402">
    <property type="entry name" value="Adenine nucleotide alpha hydrolases-like"/>
    <property type="match status" value="1"/>
</dbReference>
<dbReference type="AlphaFoldDB" id="A0A504JAS1"/>
<dbReference type="PANTHER" id="PTHR43284:SF1">
    <property type="entry name" value="ASPARAGINE SYNTHETASE"/>
    <property type="match status" value="1"/>
</dbReference>
<dbReference type="Gene3D" id="3.40.50.620">
    <property type="entry name" value="HUPs"/>
    <property type="match status" value="1"/>
</dbReference>
<accession>A0A504JAS1</accession>
<dbReference type="OrthoDB" id="1153973at2"/>
<evidence type="ECO:0000256" key="2">
    <source>
        <dbReference type="ARBA" id="ARBA00012737"/>
    </source>
</evidence>
<dbReference type="InterPro" id="IPR051786">
    <property type="entry name" value="ASN_synthetase/amidase"/>
</dbReference>
<dbReference type="Proteomes" id="UP000315540">
    <property type="component" value="Unassembled WGS sequence"/>
</dbReference>
<comment type="pathway">
    <text evidence="1">Amino-acid biosynthesis; L-asparagine biosynthesis; L-asparagine from L-aspartate (L-Gln route): step 1/1.</text>
</comment>